<gene>
    <name evidence="1" type="ORF">CCAE0312_LOCUS8655</name>
</gene>
<dbReference type="EMBL" id="HBGH01015512">
    <property type="protein sequence ID" value="CAD9236559.1"/>
    <property type="molecule type" value="Transcribed_RNA"/>
</dbReference>
<reference evidence="1" key="1">
    <citation type="submission" date="2021-01" db="EMBL/GenBank/DDBJ databases">
        <authorList>
            <person name="Corre E."/>
            <person name="Pelletier E."/>
            <person name="Niang G."/>
            <person name="Scheremetjew M."/>
            <person name="Finn R."/>
            <person name="Kale V."/>
            <person name="Holt S."/>
            <person name="Cochrane G."/>
            <person name="Meng A."/>
            <person name="Brown T."/>
            <person name="Cohen L."/>
        </authorList>
    </citation>
    <scope>NUCLEOTIDE SEQUENCE</scope>
    <source>
        <strain evidence="1">SAG 36.94</strain>
    </source>
</reference>
<sequence>MQLDRSSALVRNLLSHQVYLSSKSKSQFLDQSQPLNDQVGVDGWVVLVRQRTTQETPHGTQEASFAPSPTVVLISLWDLSHHPFEEHWDPASIRRFLSTFNFANTHPTNFFHNGKCTSPLNFLILPELHDIPQTHPSDEIPVNIGIAYYKTLC</sequence>
<proteinExistence type="predicted"/>
<evidence type="ECO:0000313" key="1">
    <source>
        <dbReference type="EMBL" id="CAD9236559.1"/>
    </source>
</evidence>
<organism evidence="1">
    <name type="scientific">Compsopogon caeruleus</name>
    <dbReference type="NCBI Taxonomy" id="31354"/>
    <lineage>
        <taxon>Eukaryota</taxon>
        <taxon>Rhodophyta</taxon>
        <taxon>Compsopogonophyceae</taxon>
        <taxon>Compsopogonales</taxon>
        <taxon>Compsopogonaceae</taxon>
        <taxon>Compsopogon</taxon>
    </lineage>
</organism>
<accession>A0A7S1TI16</accession>
<name>A0A7S1TI16_9RHOD</name>
<dbReference type="AlphaFoldDB" id="A0A7S1TI16"/>
<protein>
    <submittedName>
        <fullName evidence="1">Uncharacterized protein</fullName>
    </submittedName>
</protein>